<reference evidence="4 5" key="1">
    <citation type="journal article" date="2019" name="Nat. Plants">
        <title>Stout camphor tree genome fills gaps in understanding of flowering plant genome evolution.</title>
        <authorList>
            <person name="Chaw S.M."/>
            <person name="Liu Y.C."/>
            <person name="Wu Y.W."/>
            <person name="Wang H.Y."/>
            <person name="Lin C.I."/>
            <person name="Wu C.S."/>
            <person name="Ke H.M."/>
            <person name="Chang L.Y."/>
            <person name="Hsu C.Y."/>
            <person name="Yang H.T."/>
            <person name="Sudianto E."/>
            <person name="Hsu M.H."/>
            <person name="Wu K.P."/>
            <person name="Wang L.N."/>
            <person name="Leebens-Mack J.H."/>
            <person name="Tsai I.J."/>
        </authorList>
    </citation>
    <scope>NUCLEOTIDE SEQUENCE [LARGE SCALE GENOMIC DNA]</scope>
    <source>
        <strain evidence="5">cv. Chaw 1501</strain>
        <tissue evidence="4">Young leaves</tissue>
    </source>
</reference>
<dbReference type="STRING" id="337451.A0A443NUJ6"/>
<evidence type="ECO:0000256" key="3">
    <source>
        <dbReference type="SAM" id="MobiDB-lite"/>
    </source>
</evidence>
<dbReference type="EMBL" id="QPKB01000004">
    <property type="protein sequence ID" value="RWR82176.1"/>
    <property type="molecule type" value="Genomic_DNA"/>
</dbReference>
<dbReference type="Proteomes" id="UP000283530">
    <property type="component" value="Unassembled WGS sequence"/>
</dbReference>
<keyword evidence="5" id="KW-1185">Reference proteome</keyword>
<evidence type="ECO:0000313" key="5">
    <source>
        <dbReference type="Proteomes" id="UP000283530"/>
    </source>
</evidence>
<evidence type="ECO:0000256" key="2">
    <source>
        <dbReference type="ARBA" id="ARBA00023002"/>
    </source>
</evidence>
<protein>
    <submittedName>
        <fullName evidence="4">Short-chain type dehydrogenase/reductase</fullName>
    </submittedName>
</protein>
<dbReference type="PANTHER" id="PTHR48107:SF7">
    <property type="entry name" value="RE15974P"/>
    <property type="match status" value="1"/>
</dbReference>
<dbReference type="GO" id="GO:0016614">
    <property type="term" value="F:oxidoreductase activity, acting on CH-OH group of donors"/>
    <property type="evidence" value="ECO:0007669"/>
    <property type="project" value="UniProtKB-ARBA"/>
</dbReference>
<accession>A0A443NUJ6</accession>
<name>A0A443NUJ6_9MAGN</name>
<keyword evidence="2" id="KW-0560">Oxidoreductase</keyword>
<sequence length="118" mass="12397">MGLGGNAVGSNQCALELAKELKGTQITANCVAPGPITTGMFFSGKTEEDLKRVVDMSPLGRLGQMVDVGPSELDVGLGTIGEENSILGVHLDGLGVSEIQRPNRSSHRQRPLWPSSPD</sequence>
<gene>
    <name evidence="4" type="ORF">CKAN_01088800</name>
</gene>
<feature type="region of interest" description="Disordered" evidence="3">
    <location>
        <begin position="97"/>
        <end position="118"/>
    </location>
</feature>
<organism evidence="4 5">
    <name type="scientific">Cinnamomum micranthum f. kanehirae</name>
    <dbReference type="NCBI Taxonomy" id="337451"/>
    <lineage>
        <taxon>Eukaryota</taxon>
        <taxon>Viridiplantae</taxon>
        <taxon>Streptophyta</taxon>
        <taxon>Embryophyta</taxon>
        <taxon>Tracheophyta</taxon>
        <taxon>Spermatophyta</taxon>
        <taxon>Magnoliopsida</taxon>
        <taxon>Magnoliidae</taxon>
        <taxon>Laurales</taxon>
        <taxon>Lauraceae</taxon>
        <taxon>Cinnamomum</taxon>
    </lineage>
</organism>
<dbReference type="AlphaFoldDB" id="A0A443NUJ6"/>
<dbReference type="PANTHER" id="PTHR48107">
    <property type="entry name" value="NADPH-DEPENDENT ALDEHYDE REDUCTASE-LIKE PROTEIN, CHLOROPLASTIC-RELATED"/>
    <property type="match status" value="1"/>
</dbReference>
<proteinExistence type="inferred from homology"/>
<dbReference type="InterPro" id="IPR002347">
    <property type="entry name" value="SDR_fam"/>
</dbReference>
<dbReference type="InterPro" id="IPR036291">
    <property type="entry name" value="NAD(P)-bd_dom_sf"/>
</dbReference>
<dbReference type="Pfam" id="PF13561">
    <property type="entry name" value="adh_short_C2"/>
    <property type="match status" value="1"/>
</dbReference>
<evidence type="ECO:0000313" key="4">
    <source>
        <dbReference type="EMBL" id="RWR82176.1"/>
    </source>
</evidence>
<dbReference type="Gene3D" id="3.40.50.720">
    <property type="entry name" value="NAD(P)-binding Rossmann-like Domain"/>
    <property type="match status" value="1"/>
</dbReference>
<dbReference type="SUPFAM" id="SSF51735">
    <property type="entry name" value="NAD(P)-binding Rossmann-fold domains"/>
    <property type="match status" value="1"/>
</dbReference>
<comment type="similarity">
    <text evidence="1">Belongs to the short-chain dehydrogenases/reductases (SDR) family.</text>
</comment>
<comment type="caution">
    <text evidence="4">The sequence shown here is derived from an EMBL/GenBank/DDBJ whole genome shotgun (WGS) entry which is preliminary data.</text>
</comment>
<evidence type="ECO:0000256" key="1">
    <source>
        <dbReference type="ARBA" id="ARBA00006484"/>
    </source>
</evidence>
<dbReference type="OrthoDB" id="1669814at2759"/>